<name>A0A4Y2NBN8_ARAVE</name>
<organism evidence="1 2">
    <name type="scientific">Araneus ventricosus</name>
    <name type="common">Orbweaver spider</name>
    <name type="synonym">Epeira ventricosa</name>
    <dbReference type="NCBI Taxonomy" id="182803"/>
    <lineage>
        <taxon>Eukaryota</taxon>
        <taxon>Metazoa</taxon>
        <taxon>Ecdysozoa</taxon>
        <taxon>Arthropoda</taxon>
        <taxon>Chelicerata</taxon>
        <taxon>Arachnida</taxon>
        <taxon>Araneae</taxon>
        <taxon>Araneomorphae</taxon>
        <taxon>Entelegynae</taxon>
        <taxon>Araneoidea</taxon>
        <taxon>Araneidae</taxon>
        <taxon>Araneus</taxon>
    </lineage>
</organism>
<evidence type="ECO:0000313" key="1">
    <source>
        <dbReference type="EMBL" id="GBN36322.1"/>
    </source>
</evidence>
<gene>
    <name evidence="1" type="ORF">AVEN_98356_1</name>
</gene>
<accession>A0A4Y2NBN8</accession>
<proteinExistence type="predicted"/>
<sequence length="251" mass="29049">MSSTTTQNCNVVSFSYTFVLKWTLKGKKFSDLRSSKDAEDVIRSDLYQFKTAKDLHFYLEISKPSYDNNARIKGSEMWSFKLVYAFLIVKDRAYQLKKSDQLSFLSLYYASSDADEEDVAVHFLVNACPVHPAPTAKEDEVILQKDQKMVDIESMPNFTIPSDCTNQIVIDFILRGDIPNFEHYMAIEIIEESKKHMCEVLKILCTEYLMNNITADRLRRILQAAVKNDLRLLERKCVEKITSGYIQINYS</sequence>
<dbReference type="AlphaFoldDB" id="A0A4Y2NBN8"/>
<dbReference type="Gene3D" id="3.30.710.10">
    <property type="entry name" value="Potassium Channel Kv1.1, Chain A"/>
    <property type="match status" value="1"/>
</dbReference>
<reference evidence="1 2" key="1">
    <citation type="journal article" date="2019" name="Sci. Rep.">
        <title>Orb-weaving spider Araneus ventricosus genome elucidates the spidroin gene catalogue.</title>
        <authorList>
            <person name="Kono N."/>
            <person name="Nakamura H."/>
            <person name="Ohtoshi R."/>
            <person name="Moran D.A.P."/>
            <person name="Shinohara A."/>
            <person name="Yoshida Y."/>
            <person name="Fujiwara M."/>
            <person name="Mori M."/>
            <person name="Tomita M."/>
            <person name="Arakawa K."/>
        </authorList>
    </citation>
    <scope>NUCLEOTIDE SEQUENCE [LARGE SCALE GENOMIC DNA]</scope>
</reference>
<dbReference type="EMBL" id="BGPR01008819">
    <property type="protein sequence ID" value="GBN36322.1"/>
    <property type="molecule type" value="Genomic_DNA"/>
</dbReference>
<evidence type="ECO:0008006" key="3">
    <source>
        <dbReference type="Google" id="ProtNLM"/>
    </source>
</evidence>
<keyword evidence="2" id="KW-1185">Reference proteome</keyword>
<evidence type="ECO:0000313" key="2">
    <source>
        <dbReference type="Proteomes" id="UP000499080"/>
    </source>
</evidence>
<dbReference type="InterPro" id="IPR011333">
    <property type="entry name" value="SKP1/BTB/POZ_sf"/>
</dbReference>
<dbReference type="Proteomes" id="UP000499080">
    <property type="component" value="Unassembled WGS sequence"/>
</dbReference>
<protein>
    <recommendedName>
        <fullName evidence="3">BTB domain-containing protein</fullName>
    </recommendedName>
</protein>
<comment type="caution">
    <text evidence="1">The sequence shown here is derived from an EMBL/GenBank/DDBJ whole genome shotgun (WGS) entry which is preliminary data.</text>
</comment>